<dbReference type="PRINTS" id="PR00420">
    <property type="entry name" value="RNGMNOXGNASE"/>
</dbReference>
<feature type="domain" description="Aldehyde dehydrogenase" evidence="6">
    <location>
        <begin position="41"/>
        <end position="498"/>
    </location>
</feature>
<dbReference type="FunFam" id="3.40.605.10:FF:000007">
    <property type="entry name" value="NAD/NADP-dependent betaine aldehyde dehydrogenase"/>
    <property type="match status" value="1"/>
</dbReference>
<dbReference type="GO" id="GO:0016620">
    <property type="term" value="F:oxidoreductase activity, acting on the aldehyde or oxo group of donors, NAD or NADP as acceptor"/>
    <property type="evidence" value="ECO:0007669"/>
    <property type="project" value="InterPro"/>
</dbReference>
<evidence type="ECO:0000256" key="3">
    <source>
        <dbReference type="ARBA" id="ARBA00023002"/>
    </source>
</evidence>
<dbReference type="Proteomes" id="UP000182375">
    <property type="component" value="Unassembled WGS sequence"/>
</dbReference>
<name>A0A1H4QXA5_9ACTN</name>
<dbReference type="NCBIfam" id="NF006144">
    <property type="entry name" value="PRK08294.1"/>
    <property type="match status" value="1"/>
</dbReference>
<evidence type="ECO:0000256" key="4">
    <source>
        <dbReference type="PROSITE-ProRule" id="PRU10007"/>
    </source>
</evidence>
<evidence type="ECO:0000256" key="5">
    <source>
        <dbReference type="RuleBase" id="RU003345"/>
    </source>
</evidence>
<dbReference type="PANTHER" id="PTHR11699">
    <property type="entry name" value="ALDEHYDE DEHYDROGENASE-RELATED"/>
    <property type="match status" value="1"/>
</dbReference>
<dbReference type="GeneID" id="95516903"/>
<feature type="active site" evidence="4">
    <location>
        <position position="271"/>
    </location>
</feature>
<protein>
    <submittedName>
        <fullName evidence="9">Acyl-CoA reductase</fullName>
    </submittedName>
</protein>
<dbReference type="InterPro" id="IPR029510">
    <property type="entry name" value="Ald_DH_CS_GLU"/>
</dbReference>
<feature type="domain" description="Phenol hydroxylase-like C-terminal dimerisation" evidence="8">
    <location>
        <begin position="709"/>
        <end position="892"/>
    </location>
</feature>
<dbReference type="AlphaFoldDB" id="A0A1H4QXA5"/>
<feature type="domain" description="FAD-binding" evidence="7">
    <location>
        <begin position="516"/>
        <end position="672"/>
    </location>
</feature>
<dbReference type="InterPro" id="IPR016162">
    <property type="entry name" value="Ald_DH_N"/>
</dbReference>
<sequence>MSSTATTPYADAYAPHRATLDTIRSRDWGLLIDNEQRPAASGATFTTYDPATELPLAQVADGGAADVEAAVESGRRGFEIWRRYSPQGRASALRELAGHIRAHSDELGLLDALDGGSSVTSMRKDALWAADHLEMFADWALMIKGETYPGAGTGLHYSRPEPYGVVGRIIPFNHPVFFGAGKLGAPLMAGNAVILKPPPQAPLSAIRLGELIAEVLPPGVVNIVNGASPAPGVAIAAHPEIERIAFIGSERTGRDIQRVAAGAGVKHVSLELGGKNAMVVLGDADIEAAARGAVFGMNFTATQGESCGSNSRLLVHRSIADQVLARVVELVEEIEVGVPVSESTQMGALVSREHYERVTGYIGIGREEGALVATGGGRPAHLPKGLFVRPTVFSGVTPGMRIAQEEIFGPVLSVLTFDTDDEAVEIANGVRYGLTASVWTQDVDRAHRFVEDLQAGYVWINDSSRHFPGLPFGGVKASGLGKEESLEEILSFTQSKTVSIPRRGRSDFPDVRLLSTIQSSTGGNMMVIPREGGHLFRLYVDLGEVSADDARKVRATPVDTVIAKAATILHPYVLDVKKVAWFSVYEVGHRLAEQFDDVPADETGVRMPRVFILGDACHTHSAKGGQGMNVSLQDGFNLGWKLAHVLDGRASETLLTTYSAERKAIAKNLIDFDKAWSSMMARKAGEFADAAELPEYFKSTEEFRTGFRTRYEPSLIVGPPTYQDCAKGFPVGQRFASARVRRVADTNPVHLGHHATADGRWRIYVFADRPAPGEASALTDLAQWLTSSPDAPLAKLPEGVRPDDWFDLKVTYQQDHHAVELSDVPEVFRPRVGPYGLVDRERVHAVIPEDDIFAARGISRDGAVIVVRPDQYVAHVLPLTATGELAEFFARLTG</sequence>
<dbReference type="FunFam" id="3.40.309.10:FF:000012">
    <property type="entry name" value="Betaine aldehyde dehydrogenase"/>
    <property type="match status" value="1"/>
</dbReference>
<dbReference type="InterPro" id="IPR002938">
    <property type="entry name" value="FAD-bd"/>
</dbReference>
<keyword evidence="3 5" id="KW-0560">Oxidoreductase</keyword>
<dbReference type="Pfam" id="PF00171">
    <property type="entry name" value="Aldedh"/>
    <property type="match status" value="1"/>
</dbReference>
<evidence type="ECO:0000313" key="10">
    <source>
        <dbReference type="Proteomes" id="UP000182375"/>
    </source>
</evidence>
<dbReference type="InterPro" id="IPR016163">
    <property type="entry name" value="Ald_DH_C"/>
</dbReference>
<reference evidence="9 10" key="1">
    <citation type="submission" date="2016-10" db="EMBL/GenBank/DDBJ databases">
        <authorList>
            <person name="de Groot N.N."/>
        </authorList>
    </citation>
    <scope>NUCLEOTIDE SEQUENCE [LARGE SCALE GENOMIC DNA]</scope>
    <source>
        <strain evidence="9 10">DSM 40306</strain>
    </source>
</reference>
<dbReference type="Gene3D" id="3.40.309.10">
    <property type="entry name" value="Aldehyde Dehydrogenase, Chain A, domain 2"/>
    <property type="match status" value="1"/>
</dbReference>
<dbReference type="PROSITE" id="PS00687">
    <property type="entry name" value="ALDEHYDE_DEHYDR_GLU"/>
    <property type="match status" value="1"/>
</dbReference>
<dbReference type="EMBL" id="FNTD01000004">
    <property type="protein sequence ID" value="SEC24178.1"/>
    <property type="molecule type" value="Genomic_DNA"/>
</dbReference>
<evidence type="ECO:0000259" key="6">
    <source>
        <dbReference type="Pfam" id="PF00171"/>
    </source>
</evidence>
<accession>A0A1H4QXA5</accession>
<dbReference type="Pfam" id="PF01494">
    <property type="entry name" value="FAD_binding_3"/>
    <property type="match status" value="1"/>
</dbReference>
<comment type="similarity">
    <text evidence="2 5">Belongs to the aldehyde dehydrogenase family.</text>
</comment>
<dbReference type="RefSeq" id="WP_074991616.1">
    <property type="nucleotide sequence ID" value="NZ_FNTD01000004.1"/>
</dbReference>
<dbReference type="Pfam" id="PF07976">
    <property type="entry name" value="Phe_hydrox_dim"/>
    <property type="match status" value="1"/>
</dbReference>
<dbReference type="InterPro" id="IPR015590">
    <property type="entry name" value="Aldehyde_DH_dom"/>
</dbReference>
<evidence type="ECO:0000259" key="8">
    <source>
        <dbReference type="Pfam" id="PF07976"/>
    </source>
</evidence>
<dbReference type="SUPFAM" id="SSF53720">
    <property type="entry name" value="ALDH-like"/>
    <property type="match status" value="1"/>
</dbReference>
<evidence type="ECO:0000259" key="7">
    <source>
        <dbReference type="Pfam" id="PF01494"/>
    </source>
</evidence>
<evidence type="ECO:0000256" key="1">
    <source>
        <dbReference type="ARBA" id="ARBA00007801"/>
    </source>
</evidence>
<dbReference type="SUPFAM" id="SSF52833">
    <property type="entry name" value="Thioredoxin-like"/>
    <property type="match status" value="1"/>
</dbReference>
<dbReference type="STRING" id="67331.SAMN04490357_1528"/>
<dbReference type="Gene3D" id="3.40.605.10">
    <property type="entry name" value="Aldehyde Dehydrogenase, Chain A, domain 1"/>
    <property type="match status" value="1"/>
</dbReference>
<dbReference type="CDD" id="cd02979">
    <property type="entry name" value="PHOX_C"/>
    <property type="match status" value="1"/>
</dbReference>
<comment type="similarity">
    <text evidence="1">Belongs to the PheA/TfdB FAD monooxygenase family.</text>
</comment>
<gene>
    <name evidence="9" type="ORF">SAMN04490357_1528</name>
</gene>
<organism evidence="9 10">
    <name type="scientific">Streptomyces misionensis</name>
    <dbReference type="NCBI Taxonomy" id="67331"/>
    <lineage>
        <taxon>Bacteria</taxon>
        <taxon>Bacillati</taxon>
        <taxon>Actinomycetota</taxon>
        <taxon>Actinomycetes</taxon>
        <taxon>Kitasatosporales</taxon>
        <taxon>Streptomycetaceae</taxon>
        <taxon>Streptomyces</taxon>
    </lineage>
</organism>
<dbReference type="Gene3D" id="3.40.30.20">
    <property type="match status" value="1"/>
</dbReference>
<dbReference type="InterPro" id="IPR012941">
    <property type="entry name" value="Phe_hydrox_C_dim_dom"/>
</dbReference>
<dbReference type="InterPro" id="IPR016161">
    <property type="entry name" value="Ald_DH/histidinol_DH"/>
</dbReference>
<dbReference type="Gene3D" id="3.30.9.10">
    <property type="entry name" value="D-Amino Acid Oxidase, subunit A, domain 2"/>
    <property type="match status" value="1"/>
</dbReference>
<dbReference type="InterPro" id="IPR036188">
    <property type="entry name" value="FAD/NAD-bd_sf"/>
</dbReference>
<proteinExistence type="inferred from homology"/>
<evidence type="ECO:0000313" key="9">
    <source>
        <dbReference type="EMBL" id="SEC24178.1"/>
    </source>
</evidence>
<dbReference type="InterPro" id="IPR036249">
    <property type="entry name" value="Thioredoxin-like_sf"/>
</dbReference>
<evidence type="ECO:0000256" key="2">
    <source>
        <dbReference type="ARBA" id="ARBA00009986"/>
    </source>
</evidence>
<dbReference type="InterPro" id="IPR038220">
    <property type="entry name" value="PHOX_C_sf"/>
</dbReference>
<dbReference type="GO" id="GO:0071949">
    <property type="term" value="F:FAD binding"/>
    <property type="evidence" value="ECO:0007669"/>
    <property type="project" value="InterPro"/>
</dbReference>
<dbReference type="SUPFAM" id="SSF51905">
    <property type="entry name" value="FAD/NAD(P)-binding domain"/>
    <property type="match status" value="1"/>
</dbReference>
<dbReference type="Gene3D" id="3.50.50.60">
    <property type="entry name" value="FAD/NAD(P)-binding domain"/>
    <property type="match status" value="1"/>
</dbReference>
<dbReference type="SUPFAM" id="SSF54373">
    <property type="entry name" value="FAD-linked reductases, C-terminal domain"/>
    <property type="match status" value="1"/>
</dbReference>